<dbReference type="EMBL" id="CP036289">
    <property type="protein sequence ID" value="QDU76584.1"/>
    <property type="molecule type" value="Genomic_DNA"/>
</dbReference>
<evidence type="ECO:0000313" key="2">
    <source>
        <dbReference type="Proteomes" id="UP000318626"/>
    </source>
</evidence>
<sequence>MDHALFLFLSVPDVLSDGRISILATYNAQTELSAVVEPGENEIEFTLDEMKKGPNGLRESSGYRLR</sequence>
<dbReference type="KEGG" id="bvo:Pan97_36360"/>
<keyword evidence="2" id="KW-1185">Reference proteome</keyword>
<dbReference type="Proteomes" id="UP000318626">
    <property type="component" value="Chromosome"/>
</dbReference>
<name>A0A518CBN3_9BACT</name>
<reference evidence="2" key="1">
    <citation type="submission" date="2019-02" db="EMBL/GenBank/DDBJ databases">
        <title>Deep-cultivation of Planctomycetes and their phenomic and genomic characterization uncovers novel biology.</title>
        <authorList>
            <person name="Wiegand S."/>
            <person name="Jogler M."/>
            <person name="Boedeker C."/>
            <person name="Pinto D."/>
            <person name="Vollmers J."/>
            <person name="Rivas-Marin E."/>
            <person name="Kohn T."/>
            <person name="Peeters S.H."/>
            <person name="Heuer A."/>
            <person name="Rast P."/>
            <person name="Oberbeckmann S."/>
            <person name="Bunk B."/>
            <person name="Jeske O."/>
            <person name="Meyerdierks A."/>
            <person name="Storesund J.E."/>
            <person name="Kallscheuer N."/>
            <person name="Luecker S."/>
            <person name="Lage O.M."/>
            <person name="Pohl T."/>
            <person name="Merkel B.J."/>
            <person name="Hornburger P."/>
            <person name="Mueller R.-W."/>
            <person name="Bruemmer F."/>
            <person name="Labrenz M."/>
            <person name="Spormann A.M."/>
            <person name="Op den Camp H."/>
            <person name="Overmann J."/>
            <person name="Amann R."/>
            <person name="Jetten M.S.M."/>
            <person name="Mascher T."/>
            <person name="Medema M.H."/>
            <person name="Devos D.P."/>
            <person name="Kaster A.-K."/>
            <person name="Ovreas L."/>
            <person name="Rohde M."/>
            <person name="Galperin M.Y."/>
            <person name="Jogler C."/>
        </authorList>
    </citation>
    <scope>NUCLEOTIDE SEQUENCE [LARGE SCALE GENOMIC DNA]</scope>
    <source>
        <strain evidence="2">Pan97</strain>
    </source>
</reference>
<accession>A0A518CBN3</accession>
<gene>
    <name evidence="1" type="ORF">Pan97_36360</name>
</gene>
<proteinExistence type="predicted"/>
<dbReference type="AlphaFoldDB" id="A0A518CBN3"/>
<organism evidence="1 2">
    <name type="scientific">Bremerella volcania</name>
    <dbReference type="NCBI Taxonomy" id="2527984"/>
    <lineage>
        <taxon>Bacteria</taxon>
        <taxon>Pseudomonadati</taxon>
        <taxon>Planctomycetota</taxon>
        <taxon>Planctomycetia</taxon>
        <taxon>Pirellulales</taxon>
        <taxon>Pirellulaceae</taxon>
        <taxon>Bremerella</taxon>
    </lineage>
</organism>
<protein>
    <submittedName>
        <fullName evidence="1">Uncharacterized protein</fullName>
    </submittedName>
</protein>
<evidence type="ECO:0000313" key="1">
    <source>
        <dbReference type="EMBL" id="QDU76584.1"/>
    </source>
</evidence>